<organism evidence="1 2">
    <name type="scientific">Desulfovibrio piger</name>
    <dbReference type="NCBI Taxonomy" id="901"/>
    <lineage>
        <taxon>Bacteria</taxon>
        <taxon>Pseudomonadati</taxon>
        <taxon>Thermodesulfobacteriota</taxon>
        <taxon>Desulfovibrionia</taxon>
        <taxon>Desulfovibrionales</taxon>
        <taxon>Desulfovibrionaceae</taxon>
        <taxon>Desulfovibrio</taxon>
    </lineage>
</organism>
<sequence>MEKSAKSFLEHLDELGREVKAKQARGELSAKEAAAALESIREMLKDA</sequence>
<evidence type="ECO:0000313" key="2">
    <source>
        <dbReference type="Proteomes" id="UP000522333"/>
    </source>
</evidence>
<accession>A0A848CL40</accession>
<dbReference type="Proteomes" id="UP000522333">
    <property type="component" value="Unassembled WGS sequence"/>
</dbReference>
<dbReference type="RefSeq" id="WP_168936360.1">
    <property type="nucleotide sequence ID" value="NZ_JABAFY010000061.1"/>
</dbReference>
<dbReference type="AlphaFoldDB" id="A0A848CL40"/>
<protein>
    <submittedName>
        <fullName evidence="1">Uncharacterized protein</fullName>
    </submittedName>
</protein>
<name>A0A848CL40_9BACT</name>
<proteinExistence type="predicted"/>
<gene>
    <name evidence="1" type="ORF">HF854_11195</name>
</gene>
<dbReference type="EMBL" id="JABAFY010000061">
    <property type="protein sequence ID" value="NME53063.1"/>
    <property type="molecule type" value="Genomic_DNA"/>
</dbReference>
<evidence type="ECO:0000313" key="1">
    <source>
        <dbReference type="EMBL" id="NME53063.1"/>
    </source>
</evidence>
<reference evidence="1 2" key="1">
    <citation type="submission" date="2020-04" db="EMBL/GenBank/DDBJ databases">
        <authorList>
            <person name="Hitch T.C.A."/>
            <person name="Wylensek D."/>
            <person name="Clavel T."/>
        </authorList>
    </citation>
    <scope>NUCLEOTIDE SEQUENCE [LARGE SCALE GENOMIC DNA]</scope>
    <source>
        <strain evidence="1 2">PG-251-APC-1</strain>
    </source>
</reference>
<comment type="caution">
    <text evidence="1">The sequence shown here is derived from an EMBL/GenBank/DDBJ whole genome shotgun (WGS) entry which is preliminary data.</text>
</comment>